<dbReference type="SUPFAM" id="SSF50249">
    <property type="entry name" value="Nucleic acid-binding proteins"/>
    <property type="match status" value="1"/>
</dbReference>
<comment type="similarity">
    <text evidence="1">Belongs to the universal ribosomal protein uL2 family.</text>
</comment>
<evidence type="ECO:0000256" key="1">
    <source>
        <dbReference type="ARBA" id="ARBA00005636"/>
    </source>
</evidence>
<protein>
    <submittedName>
        <fullName evidence="7">Uncharacterized protein</fullName>
    </submittedName>
</protein>
<dbReference type="SMART" id="SM01383">
    <property type="entry name" value="Ribosomal_L2"/>
    <property type="match status" value="1"/>
</dbReference>
<dbReference type="InterPro" id="IPR012340">
    <property type="entry name" value="NA-bd_OB-fold"/>
</dbReference>
<dbReference type="AlphaFoldDB" id="A0A383BKN5"/>
<keyword evidence="2" id="KW-0689">Ribosomal protein</keyword>
<dbReference type="PANTHER" id="PTHR13691:SF5">
    <property type="entry name" value="LARGE RIBOSOMAL SUBUNIT PROTEIN UL2M"/>
    <property type="match status" value="1"/>
</dbReference>
<dbReference type="InterPro" id="IPR008991">
    <property type="entry name" value="Translation_prot_SH3-like_sf"/>
</dbReference>
<feature type="domain" description="Large ribosomal subunit protein uL2 RNA-binding" evidence="6">
    <location>
        <begin position="42"/>
        <end position="118"/>
    </location>
</feature>
<evidence type="ECO:0000256" key="4">
    <source>
        <dbReference type="SAM" id="MobiDB-lite"/>
    </source>
</evidence>
<feature type="region of interest" description="Disordered" evidence="4">
    <location>
        <begin position="31"/>
        <end position="55"/>
    </location>
</feature>
<dbReference type="SUPFAM" id="SSF50104">
    <property type="entry name" value="Translation proteins SH3-like domain"/>
    <property type="match status" value="1"/>
</dbReference>
<gene>
    <name evidence="7" type="ORF">METZ01_LOCUS472832</name>
</gene>
<dbReference type="NCBIfam" id="TIGR01171">
    <property type="entry name" value="rplB_bact"/>
    <property type="match status" value="1"/>
</dbReference>
<feature type="non-terminal residue" evidence="7">
    <location>
        <position position="193"/>
    </location>
</feature>
<evidence type="ECO:0000256" key="3">
    <source>
        <dbReference type="ARBA" id="ARBA00023274"/>
    </source>
</evidence>
<dbReference type="GO" id="GO:0003735">
    <property type="term" value="F:structural constituent of ribosome"/>
    <property type="evidence" value="ECO:0007669"/>
    <property type="project" value="InterPro"/>
</dbReference>
<organism evidence="7">
    <name type="scientific">marine metagenome</name>
    <dbReference type="NCBI Taxonomy" id="408172"/>
    <lineage>
        <taxon>unclassified sequences</taxon>
        <taxon>metagenomes</taxon>
        <taxon>ecological metagenomes</taxon>
    </lineage>
</organism>
<evidence type="ECO:0000259" key="6">
    <source>
        <dbReference type="SMART" id="SM01383"/>
    </source>
</evidence>
<dbReference type="Gene3D" id="2.30.30.30">
    <property type="match status" value="1"/>
</dbReference>
<sequence length="193" mass="21236">MPLKKFRPNTPGTRGLSLLDRKGLWTGKPMKSLTAGLSKKSGRNNSGRITMRRRGGGHKNKYRIIDFKRSKDDILAVVERIEYDPNRSTYIALIKYEDGAYSYILSPKDLKKGDKVVSGEKKEVRVGNSMPMSDIPVGIDIHNIELKPSGGGQLARSAGSSTQIMGKSAGYVAVKLPSGEQRKIREDCRATIG</sequence>
<evidence type="ECO:0000259" key="5">
    <source>
        <dbReference type="SMART" id="SM01382"/>
    </source>
</evidence>
<dbReference type="Gene3D" id="2.40.50.140">
    <property type="entry name" value="Nucleic acid-binding proteins"/>
    <property type="match status" value="1"/>
</dbReference>
<dbReference type="GO" id="GO:0005762">
    <property type="term" value="C:mitochondrial large ribosomal subunit"/>
    <property type="evidence" value="ECO:0007669"/>
    <property type="project" value="TreeGrafter"/>
</dbReference>
<dbReference type="InterPro" id="IPR022669">
    <property type="entry name" value="Ribosomal_uL2_C"/>
</dbReference>
<dbReference type="Pfam" id="PF03947">
    <property type="entry name" value="Ribosomal_L2_C"/>
    <property type="match status" value="1"/>
</dbReference>
<dbReference type="PANTHER" id="PTHR13691">
    <property type="entry name" value="RIBOSOMAL PROTEIN L2"/>
    <property type="match status" value="1"/>
</dbReference>
<accession>A0A383BKN5</accession>
<dbReference type="GO" id="GO:0016740">
    <property type="term" value="F:transferase activity"/>
    <property type="evidence" value="ECO:0007669"/>
    <property type="project" value="InterPro"/>
</dbReference>
<dbReference type="InterPro" id="IPR014722">
    <property type="entry name" value="Rib_uL2_dom2"/>
</dbReference>
<evidence type="ECO:0000256" key="2">
    <source>
        <dbReference type="ARBA" id="ARBA00022980"/>
    </source>
</evidence>
<dbReference type="FunFam" id="2.30.30.30:FF:000001">
    <property type="entry name" value="50S ribosomal protein L2"/>
    <property type="match status" value="1"/>
</dbReference>
<evidence type="ECO:0000313" key="7">
    <source>
        <dbReference type="EMBL" id="SVE19978.1"/>
    </source>
</evidence>
<dbReference type="GO" id="GO:0032543">
    <property type="term" value="P:mitochondrial translation"/>
    <property type="evidence" value="ECO:0007669"/>
    <property type="project" value="TreeGrafter"/>
</dbReference>
<keyword evidence="3" id="KW-0687">Ribonucleoprotein</keyword>
<dbReference type="FunFam" id="2.40.50.140:FF:000003">
    <property type="entry name" value="50S ribosomal protein L2"/>
    <property type="match status" value="1"/>
</dbReference>
<dbReference type="InterPro" id="IPR005880">
    <property type="entry name" value="Ribosomal_uL2_bac/org-type"/>
</dbReference>
<dbReference type="InterPro" id="IPR002171">
    <property type="entry name" value="Ribosomal_uL2"/>
</dbReference>
<proteinExistence type="inferred from homology"/>
<feature type="domain" description="Large ribosomal subunit protein uL2 C-terminal" evidence="5">
    <location>
        <begin position="124"/>
        <end position="193"/>
    </location>
</feature>
<reference evidence="7" key="1">
    <citation type="submission" date="2018-05" db="EMBL/GenBank/DDBJ databases">
        <authorList>
            <person name="Lanie J.A."/>
            <person name="Ng W.-L."/>
            <person name="Kazmierczak K.M."/>
            <person name="Andrzejewski T.M."/>
            <person name="Davidsen T.M."/>
            <person name="Wayne K.J."/>
            <person name="Tettelin H."/>
            <person name="Glass J.I."/>
            <person name="Rusch D."/>
            <person name="Podicherti R."/>
            <person name="Tsui H.-C.T."/>
            <person name="Winkler M.E."/>
        </authorList>
    </citation>
    <scope>NUCLEOTIDE SEQUENCE</scope>
</reference>
<dbReference type="EMBL" id="UINC01200891">
    <property type="protein sequence ID" value="SVE19978.1"/>
    <property type="molecule type" value="Genomic_DNA"/>
</dbReference>
<dbReference type="SMART" id="SM01382">
    <property type="entry name" value="Ribosomal_L2_C"/>
    <property type="match status" value="1"/>
</dbReference>
<dbReference type="GO" id="GO:0003723">
    <property type="term" value="F:RNA binding"/>
    <property type="evidence" value="ECO:0007669"/>
    <property type="project" value="InterPro"/>
</dbReference>
<dbReference type="Pfam" id="PF00181">
    <property type="entry name" value="Ribosomal_L2_N"/>
    <property type="match status" value="1"/>
</dbReference>
<name>A0A383BKN5_9ZZZZ</name>
<dbReference type="InterPro" id="IPR022666">
    <property type="entry name" value="Ribosomal_uL2_RNA-bd_dom"/>
</dbReference>